<sequence length="44" mass="4895">MCHCFSDPTETSDEGRAAVLEEHSNAERRAEYSTDELETHGVIA</sequence>
<evidence type="ECO:0000313" key="2">
    <source>
        <dbReference type="EMBL" id="ELY81616.1"/>
    </source>
</evidence>
<keyword evidence="3" id="KW-1185">Reference proteome</keyword>
<comment type="caution">
    <text evidence="2">The sequence shown here is derived from an EMBL/GenBank/DDBJ whole genome shotgun (WGS) entry which is preliminary data.</text>
</comment>
<organism evidence="2 3">
    <name type="scientific">Natrinema gari JCM 14663</name>
    <dbReference type="NCBI Taxonomy" id="1230459"/>
    <lineage>
        <taxon>Archaea</taxon>
        <taxon>Methanobacteriati</taxon>
        <taxon>Methanobacteriota</taxon>
        <taxon>Stenosarchaea group</taxon>
        <taxon>Halobacteria</taxon>
        <taxon>Halobacteriales</taxon>
        <taxon>Natrialbaceae</taxon>
        <taxon>Natrinema</taxon>
    </lineage>
</organism>
<proteinExistence type="predicted"/>
<dbReference type="EMBL" id="AOIJ01000041">
    <property type="protein sequence ID" value="ELY81616.1"/>
    <property type="molecule type" value="Genomic_DNA"/>
</dbReference>
<gene>
    <name evidence="2" type="ORF">C486_06343</name>
</gene>
<protein>
    <submittedName>
        <fullName evidence="2">Uncharacterized protein</fullName>
    </submittedName>
</protein>
<reference evidence="2 3" key="1">
    <citation type="journal article" date="2014" name="PLoS Genet.">
        <title>Phylogenetically driven sequencing of extremely halophilic archaea reveals strategies for static and dynamic osmo-response.</title>
        <authorList>
            <person name="Becker E.A."/>
            <person name="Seitzer P.M."/>
            <person name="Tritt A."/>
            <person name="Larsen D."/>
            <person name="Krusor M."/>
            <person name="Yao A.I."/>
            <person name="Wu D."/>
            <person name="Madern D."/>
            <person name="Eisen J.A."/>
            <person name="Darling A.E."/>
            <person name="Facciotti M.T."/>
        </authorList>
    </citation>
    <scope>NUCLEOTIDE SEQUENCE [LARGE SCALE GENOMIC DNA]</scope>
    <source>
        <strain evidence="2 3">JCM 14663</strain>
    </source>
</reference>
<accession>L9Z6S5</accession>
<feature type="region of interest" description="Disordered" evidence="1">
    <location>
        <begin position="23"/>
        <end position="44"/>
    </location>
</feature>
<name>L9Z6S5_9EURY</name>
<feature type="compositionally biased region" description="Basic and acidic residues" evidence="1">
    <location>
        <begin position="23"/>
        <end position="32"/>
    </location>
</feature>
<dbReference type="AlphaFoldDB" id="L9Z6S5"/>
<evidence type="ECO:0000256" key="1">
    <source>
        <dbReference type="SAM" id="MobiDB-lite"/>
    </source>
</evidence>
<dbReference type="PATRIC" id="fig|1230459.4.peg.1275"/>
<dbReference type="Proteomes" id="UP000011592">
    <property type="component" value="Unassembled WGS sequence"/>
</dbReference>
<evidence type="ECO:0000313" key="3">
    <source>
        <dbReference type="Proteomes" id="UP000011592"/>
    </source>
</evidence>